<dbReference type="CDD" id="cd00054">
    <property type="entry name" value="EGF_CA"/>
    <property type="match status" value="1"/>
</dbReference>
<gene>
    <name evidence="4" type="ORF">JTE90_001304</name>
</gene>
<feature type="signal peptide" evidence="2">
    <location>
        <begin position="1"/>
        <end position="20"/>
    </location>
</feature>
<proteinExistence type="predicted"/>
<keyword evidence="2" id="KW-0732">Signal</keyword>
<evidence type="ECO:0000313" key="5">
    <source>
        <dbReference type="Proteomes" id="UP000827092"/>
    </source>
</evidence>
<evidence type="ECO:0000256" key="1">
    <source>
        <dbReference type="PROSITE-ProRule" id="PRU00076"/>
    </source>
</evidence>
<dbReference type="EMBL" id="JAFNEN010001270">
    <property type="protein sequence ID" value="KAG8174252.1"/>
    <property type="molecule type" value="Genomic_DNA"/>
</dbReference>
<feature type="domain" description="EGF-like" evidence="3">
    <location>
        <begin position="64"/>
        <end position="101"/>
    </location>
</feature>
<feature type="chain" id="PRO_5043775799" description="EGF-like domain-containing protein" evidence="2">
    <location>
        <begin position="21"/>
        <end position="254"/>
    </location>
</feature>
<accession>A0AAV6TQF4</accession>
<reference evidence="4 5" key="1">
    <citation type="journal article" date="2022" name="Nat. Ecol. Evol.">
        <title>A masculinizing supergene underlies an exaggerated male reproductive morph in a spider.</title>
        <authorList>
            <person name="Hendrickx F."/>
            <person name="De Corte Z."/>
            <person name="Sonet G."/>
            <person name="Van Belleghem S.M."/>
            <person name="Kostlbacher S."/>
            <person name="Vangestel C."/>
        </authorList>
    </citation>
    <scope>NUCLEOTIDE SEQUENCE [LARGE SCALE GENOMIC DNA]</scope>
    <source>
        <strain evidence="4">W744_W776</strain>
    </source>
</reference>
<evidence type="ECO:0000256" key="2">
    <source>
        <dbReference type="SAM" id="SignalP"/>
    </source>
</evidence>
<keyword evidence="1" id="KW-1015">Disulfide bond</keyword>
<evidence type="ECO:0000313" key="4">
    <source>
        <dbReference type="EMBL" id="KAG8174252.1"/>
    </source>
</evidence>
<feature type="disulfide bond" evidence="1">
    <location>
        <begin position="91"/>
        <end position="100"/>
    </location>
</feature>
<keyword evidence="5" id="KW-1185">Reference proteome</keyword>
<comment type="caution">
    <text evidence="4">The sequence shown here is derived from an EMBL/GenBank/DDBJ whole genome shotgun (WGS) entry which is preliminary data.</text>
</comment>
<dbReference type="SUPFAM" id="SSF57196">
    <property type="entry name" value="EGF/Laminin"/>
    <property type="match status" value="1"/>
</dbReference>
<dbReference type="Gene3D" id="2.10.25.10">
    <property type="entry name" value="Laminin"/>
    <property type="match status" value="1"/>
</dbReference>
<name>A0AAV6TQF4_9ARAC</name>
<sequence length="254" mass="28518">MLTIFQRALLGLSWICFVSGNYSKDVPAPNLNYVNDGVKITKIYVPLKLNISTVSDEPLQNEDDPHKCDDPETCKNGGKCVEAGKDFTCDCANEFTGKDCSGTVWCEKYGGKLCGKVPCKYNPDLNRTFCDCGEAQYFDVKNKECIKINECLKLQLDGKCLSLHEKCQKGTCSCEKGYEYTKNNETCVRKNMCTDDNKKKSCSEIAALCEEDLDADNGFKCICDDGYDRDKFKNGTCTHKCNLESKHRKMFAKS</sequence>
<dbReference type="PROSITE" id="PS50026">
    <property type="entry name" value="EGF_3"/>
    <property type="match status" value="1"/>
</dbReference>
<dbReference type="Proteomes" id="UP000827092">
    <property type="component" value="Unassembled WGS sequence"/>
</dbReference>
<dbReference type="SMART" id="SM00181">
    <property type="entry name" value="EGF"/>
    <property type="match status" value="3"/>
</dbReference>
<keyword evidence="1" id="KW-0245">EGF-like domain</keyword>
<dbReference type="Pfam" id="PF00008">
    <property type="entry name" value="EGF"/>
    <property type="match status" value="1"/>
</dbReference>
<evidence type="ECO:0000259" key="3">
    <source>
        <dbReference type="PROSITE" id="PS50026"/>
    </source>
</evidence>
<organism evidence="4 5">
    <name type="scientific">Oedothorax gibbosus</name>
    <dbReference type="NCBI Taxonomy" id="931172"/>
    <lineage>
        <taxon>Eukaryota</taxon>
        <taxon>Metazoa</taxon>
        <taxon>Ecdysozoa</taxon>
        <taxon>Arthropoda</taxon>
        <taxon>Chelicerata</taxon>
        <taxon>Arachnida</taxon>
        <taxon>Araneae</taxon>
        <taxon>Araneomorphae</taxon>
        <taxon>Entelegynae</taxon>
        <taxon>Araneoidea</taxon>
        <taxon>Linyphiidae</taxon>
        <taxon>Erigoninae</taxon>
        <taxon>Oedothorax</taxon>
    </lineage>
</organism>
<dbReference type="InterPro" id="IPR000742">
    <property type="entry name" value="EGF"/>
</dbReference>
<dbReference type="AlphaFoldDB" id="A0AAV6TQF4"/>
<comment type="caution">
    <text evidence="1">Lacks conserved residue(s) required for the propagation of feature annotation.</text>
</comment>
<dbReference type="PROSITE" id="PS00022">
    <property type="entry name" value="EGF_1"/>
    <property type="match status" value="1"/>
</dbReference>
<protein>
    <recommendedName>
        <fullName evidence="3">EGF-like domain-containing protein</fullName>
    </recommendedName>
</protein>